<dbReference type="GO" id="GO:0005975">
    <property type="term" value="P:carbohydrate metabolic process"/>
    <property type="evidence" value="ECO:0007669"/>
    <property type="project" value="InterPro"/>
</dbReference>
<dbReference type="GO" id="GO:0046872">
    <property type="term" value="F:metal ion binding"/>
    <property type="evidence" value="ECO:0007669"/>
    <property type="project" value="UniProtKB-KW"/>
</dbReference>
<feature type="non-terminal residue" evidence="4">
    <location>
        <position position="315"/>
    </location>
</feature>
<dbReference type="GO" id="GO:0009272">
    <property type="term" value="P:fungal-type cell wall biogenesis"/>
    <property type="evidence" value="ECO:0007669"/>
    <property type="project" value="UniProtKB-ARBA"/>
</dbReference>
<dbReference type="OrthoDB" id="407355at2759"/>
<comment type="caution">
    <text evidence="4">The sequence shown here is derived from an EMBL/GenBank/DDBJ whole genome shotgun (WGS) entry which is preliminary data.</text>
</comment>
<dbReference type="EMBL" id="PJQM01000517">
    <property type="protein sequence ID" value="RCI04983.1"/>
    <property type="molecule type" value="Genomic_DNA"/>
</dbReference>
<dbReference type="PANTHER" id="PTHR10587">
    <property type="entry name" value="GLYCOSYL TRANSFERASE-RELATED"/>
    <property type="match status" value="1"/>
</dbReference>
<gene>
    <name evidence="4" type="primary">CDA2_10</name>
    <name evidence="4" type="ORF">CU098_013153</name>
</gene>
<evidence type="ECO:0000259" key="3">
    <source>
        <dbReference type="PROSITE" id="PS51677"/>
    </source>
</evidence>
<dbReference type="GO" id="GO:0004099">
    <property type="term" value="F:chitin deacetylase activity"/>
    <property type="evidence" value="ECO:0007669"/>
    <property type="project" value="TreeGrafter"/>
</dbReference>
<accession>A0A367KRZ9</accession>
<keyword evidence="2" id="KW-0378">Hydrolase</keyword>
<protein>
    <submittedName>
        <fullName evidence="4">Chitin deacetylase</fullName>
    </submittedName>
</protein>
<dbReference type="InterPro" id="IPR002509">
    <property type="entry name" value="NODB_dom"/>
</dbReference>
<sequence>MHDKKEAKPVDLTETITPHNEEWLKEFDLTDIVGNVRPVGSGICKAPKCDGTDNDECFESCGNKATPDDIYGCPERDNWALTFDDGPSNFTTDLLDILDEADIKATFCIMGAHAKQYPEIVKRAYESGHQIASHTYSHAHLMSLTNEEIIYELRATEEVIKEIIGIRPRYIRPPYGEADARVKQIFKKLGYKALMWNVDPTDYNVHMLPDGAQQIQQMFDKIASGTPSNLNAHSDPGFISLQHDLYNTSIQQVPKIIESLKDKGFSFSTAAQCLKQNSAESFSEMKASQQQEQSQMSSAGSLSSSFFVTLGLAIA</sequence>
<dbReference type="GO" id="GO:0016020">
    <property type="term" value="C:membrane"/>
    <property type="evidence" value="ECO:0007669"/>
    <property type="project" value="TreeGrafter"/>
</dbReference>
<organism evidence="4 5">
    <name type="scientific">Rhizopus stolonifer</name>
    <name type="common">Rhizopus nigricans</name>
    <dbReference type="NCBI Taxonomy" id="4846"/>
    <lineage>
        <taxon>Eukaryota</taxon>
        <taxon>Fungi</taxon>
        <taxon>Fungi incertae sedis</taxon>
        <taxon>Mucoromycota</taxon>
        <taxon>Mucoromycotina</taxon>
        <taxon>Mucoromycetes</taxon>
        <taxon>Mucorales</taxon>
        <taxon>Mucorineae</taxon>
        <taxon>Rhizopodaceae</taxon>
        <taxon>Rhizopus</taxon>
    </lineage>
</organism>
<dbReference type="PANTHER" id="PTHR10587:SF133">
    <property type="entry name" value="CHITIN DEACETYLASE 1-RELATED"/>
    <property type="match status" value="1"/>
</dbReference>
<dbReference type="PROSITE" id="PS51677">
    <property type="entry name" value="NODB"/>
    <property type="match status" value="1"/>
</dbReference>
<dbReference type="SUPFAM" id="SSF88713">
    <property type="entry name" value="Glycoside hydrolase/deacetylase"/>
    <property type="match status" value="1"/>
</dbReference>
<name>A0A367KRZ9_RHIST</name>
<reference evidence="4 5" key="1">
    <citation type="journal article" date="2018" name="G3 (Bethesda)">
        <title>Phylogenetic and Phylogenomic Definition of Rhizopus Species.</title>
        <authorList>
            <person name="Gryganskyi A.P."/>
            <person name="Golan J."/>
            <person name="Dolatabadi S."/>
            <person name="Mondo S."/>
            <person name="Robb S."/>
            <person name="Idnurm A."/>
            <person name="Muszewska A."/>
            <person name="Steczkiewicz K."/>
            <person name="Masonjones S."/>
            <person name="Liao H.L."/>
            <person name="Gajdeczka M.T."/>
            <person name="Anike F."/>
            <person name="Vuek A."/>
            <person name="Anishchenko I.M."/>
            <person name="Voigt K."/>
            <person name="de Hoog G.S."/>
            <person name="Smith M.E."/>
            <person name="Heitman J."/>
            <person name="Vilgalys R."/>
            <person name="Stajich J.E."/>
        </authorList>
    </citation>
    <scope>NUCLEOTIDE SEQUENCE [LARGE SCALE GENOMIC DNA]</scope>
    <source>
        <strain evidence="4 5">LSU 92-RS-03</strain>
    </source>
</reference>
<evidence type="ECO:0000313" key="5">
    <source>
        <dbReference type="Proteomes" id="UP000253551"/>
    </source>
</evidence>
<dbReference type="Pfam" id="PF01522">
    <property type="entry name" value="Polysacc_deac_1"/>
    <property type="match status" value="1"/>
</dbReference>
<evidence type="ECO:0000313" key="4">
    <source>
        <dbReference type="EMBL" id="RCI04983.1"/>
    </source>
</evidence>
<keyword evidence="1" id="KW-0479">Metal-binding</keyword>
<evidence type="ECO:0000256" key="1">
    <source>
        <dbReference type="ARBA" id="ARBA00022723"/>
    </source>
</evidence>
<dbReference type="InterPro" id="IPR050248">
    <property type="entry name" value="Polysacc_deacetylase_ArnD"/>
</dbReference>
<evidence type="ECO:0000256" key="2">
    <source>
        <dbReference type="ARBA" id="ARBA00022801"/>
    </source>
</evidence>
<dbReference type="STRING" id="4846.A0A367KRZ9"/>
<dbReference type="Gene3D" id="3.20.20.370">
    <property type="entry name" value="Glycoside hydrolase/deacetylase"/>
    <property type="match status" value="1"/>
</dbReference>
<dbReference type="InterPro" id="IPR011330">
    <property type="entry name" value="Glyco_hydro/deAcase_b/a-brl"/>
</dbReference>
<feature type="domain" description="NodB homology" evidence="3">
    <location>
        <begin position="77"/>
        <end position="268"/>
    </location>
</feature>
<proteinExistence type="predicted"/>
<keyword evidence="5" id="KW-1185">Reference proteome</keyword>
<dbReference type="Proteomes" id="UP000253551">
    <property type="component" value="Unassembled WGS sequence"/>
</dbReference>
<dbReference type="AlphaFoldDB" id="A0A367KRZ9"/>